<feature type="region of interest" description="Disordered" evidence="1">
    <location>
        <begin position="993"/>
        <end position="1084"/>
    </location>
</feature>
<feature type="region of interest" description="Disordered" evidence="1">
    <location>
        <begin position="3360"/>
        <end position="3448"/>
    </location>
</feature>
<feature type="region of interest" description="Disordered" evidence="1">
    <location>
        <begin position="358"/>
        <end position="394"/>
    </location>
</feature>
<feature type="compositionally biased region" description="Basic and acidic residues" evidence="1">
    <location>
        <begin position="2955"/>
        <end position="2971"/>
    </location>
</feature>
<feature type="region of interest" description="Disordered" evidence="1">
    <location>
        <begin position="753"/>
        <end position="776"/>
    </location>
</feature>
<sequence length="3448" mass="374214">MADNEKLINECLLGCFKGVSITDYVGDVGPLSGVAFEPVAQPQNTKNHGSATLASQTRNMTFSSGHRGKSRSKTGEIIEPPMPAEFVEFNGEADFDDEGKVGQLGEQASDAACSLPATPLESGDPAENFDVTEQQKNDLFFPDVFDLQSVVAEEPNSPEDQTLADDQSFPQFTIFDMPNNSTINYDNWQIASDAIVPNSKTAQLPGKPRENVARPCSPESLLPNPVPPCAKPVEGYKQRKRVKKKSKPKIPNSVGVEELPKLHPSRGVINLVPCEEPPNLVPETHATSTLPNLTKTLKKIGPTLASPAGEGPKKKVTTLDAVSEIPENHLPNMGAMPNLASSIIQKFTNSGKIGSKSDLVDNPSIIHNRTSLPKVPNQKRSKVCGESKKENQVKLPHKANKISDTFQSPESSNLTENIHSIDVPKENVDRSIEFRPRLNSSPGPNNGQDLITIGQSDVPLGMSEVTITTTDRLSPDLTYNTSKHCEDSVSLLPNSFSSKSPKVLKMENGLENEQEEKIVKSHLESSLNVPVAKELDTQKGSTNEKQQKKREALEKRMRTSGTSNACQGASPTKATSSPKKTDFKIVVSLPKDIVGSPIAKAEHDPNLTGLCGKPKQYQCWTGTSKPPASKKTTTTINLTDDKPSNTTGAVDASGDSDNSVSNSALSSSFSERKKALGVAEKLGTKPIKKPEAIKKSSGFANENCTVSMPIDVANRVGCRVKDNHLPPNLATFNKANAVKSSEEQETLLPTEPISNLAEHPPYSADQKDKSVQNGSTVGEDLSEQIELSRAAKIEQPKPKSAIPESSTIISCAPKGIKEKIIACQNASTNISPDLGTKISTKSVVVSLESSVAGVQSGQHESPNDDNVKGGAIVESSPVEARITRSKSSKPQRKSFSAKVSMRTTKIVLMAESQLGKVLSSTVECENRSDKTEILRGLPSDTYQANNDPSDLASALKDNMLNESQARKSIENPPVSPRKLSVFDFTPDDDICRPVTTYQSHKDGGASEKSTHEPCKAAQDKNLKSADDGNDEESAFYKNHCKQKKLKAQERARTSTKKKFLSGAETKKSRDHEKPVKGCKPKNLDKIDHSQDSLVIGEQLNDKNRVLTRSSLRTSDLNSCKEFPGEDCCVTAILPTQQVPLKLGSSVPNSLSADSGVALCEKLPLPLSEPGTASQIICPARNSGGSLLSSKSQTEALKTVENSALPTDKKLNNPLTVDAPVSLITPMMEIAQHAMLDDPAFSDEMHSTPQEAEPEGAKGSSPKSNDDGSVFKEQPIKEPCDNGRPSSNDHLLRPTKQNTTNKTDSVRVVSEAGKQLNEGKSYVLKRLNTSESPTTYDVVENSDCVIIETANDESHKDAQKRITRSSHSSQSPCSQKSNPKNGSYSKKKKNHNAGGLYPLKYCEIHDDDNQEGYEGSGVEPGSKTDTNCEKSAEYEHTSLDENGSLHLSCNPKEVEKQSDRGDSNPEFESITADDGLMTTLHNLSKSSSVEEVVSNNGKLEIVNRPVLEDEPSTKTSTKAVCTMSGPAKKLMEEISKEDILQNDLPLNKLGDIASRPNQNNTIVEVSYTPGDPKRRKLSESVQIDPKKQPTLAVNQHATNPISINTLACGTDLIIQSTANKTVTTPTYRGGKTDILSSTKLSDDSISKKSMNDQSSSTPTSDHSINHILEAEKRGFSGRLEKPPTVDHHRNNVSSIITGKRQNRPSTWACTASTRRSSVSTFPVNSLGWRNAQWTNDITTPLHVNTSFEEPPSPAYSPDPPIRNKKPSPDTKSSRRCPTSSRQGHNQEDANALNLTVHANRPESIPGFDLNDPPRRGRKPQTGPNQKVRILIKPLGEKRTFVQGRSVPPLFSKLHTPLRPVVSDLTTLTCGLPSEVHYPSAYQLHSGTSRNYQSPRSRQQKAKNLETIVGKVRVTSDHGHRYVDNPTASPVNPNAEKYTGSSRCMKPLSPPIVVDDSDDEVSPQTDPPLNRIEIQPNSSDHASASKVTGLEESNELTVEKPADASYKNNCIYSQRTTPTLPTGTHEPEFFDELDLGSEVQIEVSSPVPGDATNSAVPNGIPAVIVQSIEELRNMTVCGIASEEDDLYSAHELEKTTSTDNDSVDPERKVSCNVNMIPNGIKVLPQAPENGISKAIVVPLENDSRLERINTIIAADLQASEAYPVEIGRHKIQGIARCDGLEKSPYEPESNAAQIEMSNQIGLAEMTPQADVSSETFDITAKIQQTNTTLPISLQDNALDMSTTQIDQISEKLSVGLMNDTQILNDRLEKPPDTFDSAYSEADVNFSEPVHSEISESCLKPKNSLSQLIDSSAEILDLNTKTANPLSPSKPEDLLPDENVIEDNQTSEINCENPPAQPGLALPVLDKFSSIIINSLPTKESDGGYESDCVNDESAVSNGKVTDKKNCTERNGDQDILVSTDIHETRSQPSQPPEEDKEGLENKIPSTGISSPEFETSPQASTEICAPAVIADTDVTNIEDVVKNVTNLEIEGSVMAPEHTIVAPELVEVLQSCDDSHENPSNDDTHENPSNDDTHENPSNDDTHENPPNDDAHENPSNDDTHENPSNDVSSENPICNNVNAETLTVEKDENHKELDESHFPQPSDSAADSETPACETQTLKALAQNEASQLTTQILVENDDRQTESHRLINTLVSDTVEASVQNEAPQSIKSLEVHQTLEDTSSKDQENPPVEEPFGGLAISETTEGSQLLSEENSSCENEPGSLSVPVEVEDEVVDVVEDPSFPTKESISLTSMQLHPAVSKASEDALLEAASCNLECGKCEENDEPCNGLGAGGKSIASEDDVVPNSIVASSDVSQITESMKNLCSLSPKSTNIPEDECPTTIPSDSCTKYEQNDDISTNTSSSEPLDTPASNPEIPTPSAGCIVTIQPNVLNNERPDCEMSDSNTAKSSEADCSSIVSKQVEDTVNDCQELDNADILTTLTPSPSSDDSSSTLKDSPKNKISVSEEKSTEHRQRRGKKRAYFFNSQPHVVVERLNPETIQRAASCQLQPLNSQVTKIPCRVDPRIGDSQLLSPFAKVPKIGTGSEHQPSVDGIVQKGQKSIAENLQEQIIRTAAWQFAMLPGRSRWSPALDKTSVPMTAIDEPDESVLLEINGRIMEYLKRNQDRKVNQKVPYFREFTSVLPEPLKNVLDKTRDDKSSIRQLVGFSERSRSSRMPRTRTSQRIQSNRVSSPILIRNSDSEDSLSGDDDRDQEANKFSREPQQNLGSRIPSLLRDPMSLGNLKNRAIPGGAERLNELRSFSHLSTSSSSSFDSGVPLCSTVWGEPHRNFPGQPEHYGNQVGAPIMMYGEDGGRCTMLTPITTTAAILYRSTKGAPLEPDPSQTLRPSAAIMTPRNYDGSLSFPISYSQSKPEGSVHQTSAQPPLVPETTRSWTAPPPIRDDPASDSRNQVQVAQEAEYSLPSARGADESSSDGLAPKNGPPPAKKARNS</sequence>
<protein>
    <submittedName>
        <fullName evidence="2">Uncharacterized protein</fullName>
    </submittedName>
</protein>
<feature type="region of interest" description="Disordered" evidence="1">
    <location>
        <begin position="925"/>
        <end position="951"/>
    </location>
</feature>
<feature type="region of interest" description="Disordered" evidence="1">
    <location>
        <begin position="1916"/>
        <end position="1999"/>
    </location>
</feature>
<feature type="compositionally biased region" description="Polar residues" evidence="1">
    <location>
        <begin position="1973"/>
        <end position="1984"/>
    </location>
</feature>
<feature type="compositionally biased region" description="Polar residues" evidence="1">
    <location>
        <begin position="1702"/>
        <end position="1713"/>
    </location>
</feature>
<feature type="compositionally biased region" description="Polar residues" evidence="1">
    <location>
        <begin position="3361"/>
        <end position="3380"/>
    </location>
</feature>
<feature type="region of interest" description="Disordered" evidence="1">
    <location>
        <begin position="2510"/>
        <end position="2572"/>
    </location>
</feature>
<feature type="region of interest" description="Disordered" evidence="1">
    <location>
        <begin position="619"/>
        <end position="670"/>
    </location>
</feature>
<proteinExistence type="predicted"/>
<feature type="compositionally biased region" description="Basic and acidic residues" evidence="1">
    <location>
        <begin position="1263"/>
        <end position="1280"/>
    </location>
</feature>
<evidence type="ECO:0000313" key="2">
    <source>
        <dbReference type="EMBL" id="BES96582.1"/>
    </source>
</evidence>
<feature type="region of interest" description="Disordered" evidence="1">
    <location>
        <begin position="1631"/>
        <end position="1713"/>
    </location>
</feature>
<feature type="compositionally biased region" description="Pro residues" evidence="1">
    <location>
        <begin position="1749"/>
        <end position="1759"/>
    </location>
</feature>
<feature type="compositionally biased region" description="Polar residues" evidence="1">
    <location>
        <begin position="1650"/>
        <end position="1661"/>
    </location>
</feature>
<feature type="compositionally biased region" description="Low complexity" evidence="1">
    <location>
        <begin position="621"/>
        <end position="635"/>
    </location>
</feature>
<dbReference type="EMBL" id="AP028915">
    <property type="protein sequence ID" value="BES96582.1"/>
    <property type="molecule type" value="Genomic_DNA"/>
</dbReference>
<evidence type="ECO:0000313" key="3">
    <source>
        <dbReference type="Proteomes" id="UP001307889"/>
    </source>
</evidence>
<feature type="compositionally biased region" description="Polar residues" evidence="1">
    <location>
        <begin position="403"/>
        <end position="418"/>
    </location>
</feature>
<feature type="compositionally biased region" description="Low complexity" evidence="1">
    <location>
        <begin position="2938"/>
        <end position="2954"/>
    </location>
</feature>
<feature type="compositionally biased region" description="Basic and acidic residues" evidence="1">
    <location>
        <begin position="2587"/>
        <end position="2596"/>
    </location>
</feature>
<feature type="compositionally biased region" description="Polar residues" evidence="1">
    <location>
        <begin position="2598"/>
        <end position="2611"/>
    </location>
</feature>
<keyword evidence="3" id="KW-1185">Reference proteome</keyword>
<feature type="compositionally biased region" description="Basic and acidic residues" evidence="1">
    <location>
        <begin position="1639"/>
        <end position="1649"/>
    </location>
</feature>
<feature type="compositionally biased region" description="Basic and acidic residues" evidence="1">
    <location>
        <begin position="2670"/>
        <end position="2685"/>
    </location>
</feature>
<feature type="region of interest" description="Disordered" evidence="1">
    <location>
        <begin position="3166"/>
        <end position="3232"/>
    </location>
</feature>
<feature type="region of interest" description="Disordered" evidence="1">
    <location>
        <begin position="58"/>
        <end position="80"/>
    </location>
</feature>
<gene>
    <name evidence="2" type="ORF">NTJ_09394</name>
</gene>
<reference evidence="2 3" key="1">
    <citation type="submission" date="2023-09" db="EMBL/GenBank/DDBJ databases">
        <title>Nesidiocoris tenuis whole genome shotgun sequence.</title>
        <authorList>
            <person name="Shibata T."/>
            <person name="Shimoda M."/>
            <person name="Kobayashi T."/>
            <person name="Uehara T."/>
        </authorList>
    </citation>
    <scope>NUCLEOTIDE SEQUENCE [LARGE SCALE GENOMIC DNA]</scope>
    <source>
        <strain evidence="2 3">Japan</strain>
    </source>
</reference>
<feature type="compositionally biased region" description="Low complexity" evidence="1">
    <location>
        <begin position="1364"/>
        <end position="1379"/>
    </location>
</feature>
<feature type="region of interest" description="Disordered" evidence="1">
    <location>
        <begin position="2938"/>
        <end position="2979"/>
    </location>
</feature>
<feature type="region of interest" description="Disordered" evidence="1">
    <location>
        <begin position="403"/>
        <end position="422"/>
    </location>
</feature>
<feature type="compositionally biased region" description="Basic and acidic residues" evidence="1">
    <location>
        <begin position="1667"/>
        <end position="1688"/>
    </location>
</feature>
<feature type="compositionally biased region" description="Polar residues" evidence="1">
    <location>
        <begin position="2441"/>
        <end position="2457"/>
    </location>
</feature>
<feature type="region of interest" description="Disordered" evidence="1">
    <location>
        <begin position="2417"/>
        <end position="2457"/>
    </location>
</feature>
<feature type="compositionally biased region" description="Acidic residues" evidence="1">
    <location>
        <begin position="3199"/>
        <end position="3210"/>
    </location>
</feature>
<feature type="region of interest" description="Disordered" evidence="1">
    <location>
        <begin position="2587"/>
        <end position="2611"/>
    </location>
</feature>
<feature type="compositionally biased region" description="Polar residues" evidence="1">
    <location>
        <begin position="2563"/>
        <end position="2572"/>
    </location>
</feature>
<feature type="compositionally biased region" description="Basic and acidic residues" evidence="1">
    <location>
        <begin position="2511"/>
        <end position="2562"/>
    </location>
</feature>
<feature type="compositionally biased region" description="Basic and acidic residues" evidence="1">
    <location>
        <begin position="1425"/>
        <end position="1438"/>
    </location>
</feature>
<dbReference type="Proteomes" id="UP001307889">
    <property type="component" value="Chromosome 7"/>
</dbReference>
<feature type="compositionally biased region" description="Basic and acidic residues" evidence="1">
    <location>
        <begin position="545"/>
        <end position="557"/>
    </location>
</feature>
<feature type="region of interest" description="Disordered" evidence="1">
    <location>
        <begin position="853"/>
        <end position="896"/>
    </location>
</feature>
<feature type="region of interest" description="Disordered" evidence="1">
    <location>
        <begin position="1349"/>
        <end position="1391"/>
    </location>
</feature>
<feature type="compositionally biased region" description="Basic residues" evidence="1">
    <location>
        <begin position="883"/>
        <end position="892"/>
    </location>
</feature>
<name>A0ABN7AWL9_9HEMI</name>
<feature type="region of interest" description="Disordered" evidence="1">
    <location>
        <begin position="2662"/>
        <end position="2695"/>
    </location>
</feature>
<feature type="region of interest" description="Disordered" evidence="1">
    <location>
        <begin position="203"/>
        <end position="257"/>
    </location>
</feature>
<feature type="compositionally biased region" description="Basic residues" evidence="1">
    <location>
        <begin position="238"/>
        <end position="248"/>
    </location>
</feature>
<organism evidence="2 3">
    <name type="scientific">Nesidiocoris tenuis</name>
    <dbReference type="NCBI Taxonomy" id="355587"/>
    <lineage>
        <taxon>Eukaryota</taxon>
        <taxon>Metazoa</taxon>
        <taxon>Ecdysozoa</taxon>
        <taxon>Arthropoda</taxon>
        <taxon>Hexapoda</taxon>
        <taxon>Insecta</taxon>
        <taxon>Pterygota</taxon>
        <taxon>Neoptera</taxon>
        <taxon>Paraneoptera</taxon>
        <taxon>Hemiptera</taxon>
        <taxon>Heteroptera</taxon>
        <taxon>Panheteroptera</taxon>
        <taxon>Cimicomorpha</taxon>
        <taxon>Miridae</taxon>
        <taxon>Dicyphina</taxon>
        <taxon>Nesidiocoris</taxon>
    </lineage>
</organism>
<feature type="compositionally biased region" description="Low complexity" evidence="1">
    <location>
        <begin position="656"/>
        <end position="669"/>
    </location>
</feature>
<feature type="compositionally biased region" description="Basic and acidic residues" evidence="1">
    <location>
        <begin position="383"/>
        <end position="392"/>
    </location>
</feature>
<feature type="compositionally biased region" description="Polar residues" evidence="1">
    <location>
        <begin position="2841"/>
        <end position="2871"/>
    </location>
</feature>
<feature type="region of interest" description="Disordered" evidence="1">
    <location>
        <begin position="2827"/>
        <end position="2881"/>
    </location>
</feature>
<feature type="region of interest" description="Disordered" evidence="1">
    <location>
        <begin position="1240"/>
        <end position="1306"/>
    </location>
</feature>
<feature type="region of interest" description="Disordered" evidence="1">
    <location>
        <begin position="1406"/>
        <end position="1472"/>
    </location>
</feature>
<feature type="compositionally biased region" description="Basic and acidic residues" evidence="1">
    <location>
        <begin position="1064"/>
        <end position="1084"/>
    </location>
</feature>
<accession>A0ABN7AWL9</accession>
<feature type="region of interest" description="Disordered" evidence="1">
    <location>
        <begin position="522"/>
        <end position="580"/>
    </location>
</feature>
<feature type="compositionally biased region" description="Basic and acidic residues" evidence="1">
    <location>
        <begin position="1451"/>
        <end position="1462"/>
    </location>
</feature>
<feature type="compositionally biased region" description="Basic and acidic residues" evidence="1">
    <location>
        <begin position="999"/>
        <end position="1026"/>
    </location>
</feature>
<feature type="compositionally biased region" description="Polar residues" evidence="1">
    <location>
        <begin position="1283"/>
        <end position="1302"/>
    </location>
</feature>
<feature type="compositionally biased region" description="Polar residues" evidence="1">
    <location>
        <begin position="559"/>
        <end position="578"/>
    </location>
</feature>
<feature type="region of interest" description="Disordered" evidence="1">
    <location>
        <begin position="1741"/>
        <end position="1825"/>
    </location>
</feature>
<evidence type="ECO:0000256" key="1">
    <source>
        <dbReference type="SAM" id="MobiDB-lite"/>
    </source>
</evidence>